<reference evidence="1 2" key="1">
    <citation type="journal article" date="2008" name="Science">
        <title>The Physcomitrella genome reveals evolutionary insights into the conquest of land by plants.</title>
        <authorList>
            <person name="Rensing S."/>
            <person name="Lang D."/>
            <person name="Zimmer A."/>
            <person name="Terry A."/>
            <person name="Salamov A."/>
            <person name="Shapiro H."/>
            <person name="Nishiyama T."/>
            <person name="Perroud P.-F."/>
            <person name="Lindquist E."/>
            <person name="Kamisugi Y."/>
            <person name="Tanahashi T."/>
            <person name="Sakakibara K."/>
            <person name="Fujita T."/>
            <person name="Oishi K."/>
            <person name="Shin-I T."/>
            <person name="Kuroki Y."/>
            <person name="Toyoda A."/>
            <person name="Suzuki Y."/>
            <person name="Hashimoto A."/>
            <person name="Yamaguchi K."/>
            <person name="Sugano A."/>
            <person name="Kohara Y."/>
            <person name="Fujiyama A."/>
            <person name="Anterola A."/>
            <person name="Aoki S."/>
            <person name="Ashton N."/>
            <person name="Barbazuk W.B."/>
            <person name="Barker E."/>
            <person name="Bennetzen J."/>
            <person name="Bezanilla M."/>
            <person name="Blankenship R."/>
            <person name="Cho S.H."/>
            <person name="Dutcher S."/>
            <person name="Estelle M."/>
            <person name="Fawcett J.A."/>
            <person name="Gundlach H."/>
            <person name="Hanada K."/>
            <person name="Heyl A."/>
            <person name="Hicks K.A."/>
            <person name="Hugh J."/>
            <person name="Lohr M."/>
            <person name="Mayer K."/>
            <person name="Melkozernov A."/>
            <person name="Murata T."/>
            <person name="Nelson D."/>
            <person name="Pils B."/>
            <person name="Prigge M."/>
            <person name="Reiss B."/>
            <person name="Renner T."/>
            <person name="Rombauts S."/>
            <person name="Rushton P."/>
            <person name="Sanderfoot A."/>
            <person name="Schween G."/>
            <person name="Shiu S.-H."/>
            <person name="Stueber K."/>
            <person name="Theodoulou F.L."/>
            <person name="Tu H."/>
            <person name="Van de Peer Y."/>
            <person name="Verrier P.J."/>
            <person name="Waters E."/>
            <person name="Wood A."/>
            <person name="Yang L."/>
            <person name="Cove D."/>
            <person name="Cuming A."/>
            <person name="Hasebe M."/>
            <person name="Lucas S."/>
            <person name="Mishler D.B."/>
            <person name="Reski R."/>
            <person name="Grigoriev I."/>
            <person name="Quatrano R.S."/>
            <person name="Boore J.L."/>
        </authorList>
    </citation>
    <scope>NUCLEOTIDE SEQUENCE [LARGE SCALE GENOMIC DNA]</scope>
    <source>
        <strain evidence="1 2">cv. Gransden 2004</strain>
    </source>
</reference>
<dbReference type="Gramene" id="Pp3c4_17120V3.2">
    <property type="protein sequence ID" value="Pp3c4_17120V3.2"/>
    <property type="gene ID" value="Pp3c4_17120"/>
</dbReference>
<organism evidence="1 2">
    <name type="scientific">Physcomitrium patens</name>
    <name type="common">Spreading-leaved earth moss</name>
    <name type="synonym">Physcomitrella patens</name>
    <dbReference type="NCBI Taxonomy" id="3218"/>
    <lineage>
        <taxon>Eukaryota</taxon>
        <taxon>Viridiplantae</taxon>
        <taxon>Streptophyta</taxon>
        <taxon>Embryophyta</taxon>
        <taxon>Bryophyta</taxon>
        <taxon>Bryophytina</taxon>
        <taxon>Bryopsida</taxon>
        <taxon>Funariidae</taxon>
        <taxon>Funariales</taxon>
        <taxon>Funariaceae</taxon>
        <taxon>Physcomitrium</taxon>
    </lineage>
</organism>
<accession>A0A7I4DL79</accession>
<dbReference type="PANTHER" id="PTHR35110:SF1">
    <property type="entry name" value="EXPRESSED PROTEIN"/>
    <property type="match status" value="1"/>
</dbReference>
<dbReference type="PANTHER" id="PTHR35110">
    <property type="entry name" value="EXPRESSED PROTEIN"/>
    <property type="match status" value="1"/>
</dbReference>
<protein>
    <submittedName>
        <fullName evidence="1">Uncharacterized protein</fullName>
    </submittedName>
</protein>
<keyword evidence="2" id="KW-1185">Reference proteome</keyword>
<sequence length="123" mass="14029">MFATAVLWARKLGPRPIKVQNLGEQVHLASQTLHKILEEHGPITVSECWNHASQNHGLKSKRHMKMMLRWMRERRTVKIVVKHGEDGKSTNPNDREFLFSVVQPKVDAMQSKINPGDSSLPAE</sequence>
<evidence type="ECO:0000313" key="2">
    <source>
        <dbReference type="Proteomes" id="UP000006727"/>
    </source>
</evidence>
<gene>
    <name evidence="1" type="primary">LOC112281048</name>
</gene>
<proteinExistence type="predicted"/>
<evidence type="ECO:0000313" key="1">
    <source>
        <dbReference type="EnsemblPlants" id="Pp3c4_17120V3.2"/>
    </source>
</evidence>
<dbReference type="EnsemblPlants" id="Pp3c4_17120V3.2">
    <property type="protein sequence ID" value="Pp3c4_17120V3.2"/>
    <property type="gene ID" value="Pp3c4_17120"/>
</dbReference>
<dbReference type="EMBL" id="ABEU02000004">
    <property type="status" value="NOT_ANNOTATED_CDS"/>
    <property type="molecule type" value="Genomic_DNA"/>
</dbReference>
<dbReference type="AlphaFoldDB" id="A0A7I4DL79"/>
<name>A0A7I4DL79_PHYPA</name>
<reference evidence="1" key="3">
    <citation type="submission" date="2020-12" db="UniProtKB">
        <authorList>
            <consortium name="EnsemblPlants"/>
        </authorList>
    </citation>
    <scope>IDENTIFICATION</scope>
</reference>
<reference evidence="1 2" key="2">
    <citation type="journal article" date="2018" name="Plant J.">
        <title>The Physcomitrella patens chromosome-scale assembly reveals moss genome structure and evolution.</title>
        <authorList>
            <person name="Lang D."/>
            <person name="Ullrich K.K."/>
            <person name="Murat F."/>
            <person name="Fuchs J."/>
            <person name="Jenkins J."/>
            <person name="Haas F.B."/>
            <person name="Piednoel M."/>
            <person name="Gundlach H."/>
            <person name="Van Bel M."/>
            <person name="Meyberg R."/>
            <person name="Vives C."/>
            <person name="Morata J."/>
            <person name="Symeonidi A."/>
            <person name="Hiss M."/>
            <person name="Muchero W."/>
            <person name="Kamisugi Y."/>
            <person name="Saleh O."/>
            <person name="Blanc G."/>
            <person name="Decker E.L."/>
            <person name="van Gessel N."/>
            <person name="Grimwood J."/>
            <person name="Hayes R.D."/>
            <person name="Graham S.W."/>
            <person name="Gunter L.E."/>
            <person name="McDaniel S.F."/>
            <person name="Hoernstein S.N.W."/>
            <person name="Larsson A."/>
            <person name="Li F.W."/>
            <person name="Perroud P.F."/>
            <person name="Phillips J."/>
            <person name="Ranjan P."/>
            <person name="Rokshar D.S."/>
            <person name="Rothfels C.J."/>
            <person name="Schneider L."/>
            <person name="Shu S."/>
            <person name="Stevenson D.W."/>
            <person name="Thummler F."/>
            <person name="Tillich M."/>
            <person name="Villarreal Aguilar J.C."/>
            <person name="Widiez T."/>
            <person name="Wong G.K."/>
            <person name="Wymore A."/>
            <person name="Zhang Y."/>
            <person name="Zimmer A.D."/>
            <person name="Quatrano R.S."/>
            <person name="Mayer K.F.X."/>
            <person name="Goodstein D."/>
            <person name="Casacuberta J.M."/>
            <person name="Vandepoele K."/>
            <person name="Reski R."/>
            <person name="Cuming A.C."/>
            <person name="Tuskan G.A."/>
            <person name="Maumus F."/>
            <person name="Salse J."/>
            <person name="Schmutz J."/>
            <person name="Rensing S.A."/>
        </authorList>
    </citation>
    <scope>NUCLEOTIDE SEQUENCE [LARGE SCALE GENOMIC DNA]</scope>
    <source>
        <strain evidence="1 2">cv. Gransden 2004</strain>
    </source>
</reference>
<dbReference type="Proteomes" id="UP000006727">
    <property type="component" value="Chromosome 4"/>
</dbReference>